<dbReference type="Pfam" id="PF20917">
    <property type="entry name" value="AsnRS_N"/>
    <property type="match status" value="1"/>
</dbReference>
<evidence type="ECO:0000256" key="3">
    <source>
        <dbReference type="ARBA" id="ARBA00012816"/>
    </source>
</evidence>
<dbReference type="Pfam" id="PF00152">
    <property type="entry name" value="tRNA-synt_2"/>
    <property type="match status" value="1"/>
</dbReference>
<comment type="similarity">
    <text evidence="2">Belongs to the class-II aminoacyl-tRNA synthetase family.</text>
</comment>
<feature type="domain" description="Aminoacyl-transfer RNA synthetases class-II family profile" evidence="12">
    <location>
        <begin position="265"/>
        <end position="560"/>
    </location>
</feature>
<dbReference type="PRINTS" id="PR01042">
    <property type="entry name" value="TRNASYNTHASP"/>
</dbReference>
<accession>A0A1U7LKT6</accession>
<evidence type="ECO:0000256" key="2">
    <source>
        <dbReference type="ARBA" id="ARBA00008226"/>
    </source>
</evidence>
<dbReference type="SUPFAM" id="SSF55681">
    <property type="entry name" value="Class II aaRS and biotin synthetases"/>
    <property type="match status" value="1"/>
</dbReference>
<keyword evidence="4" id="KW-0963">Cytoplasm</keyword>
<proteinExistence type="inferred from homology"/>
<evidence type="ECO:0000256" key="1">
    <source>
        <dbReference type="ARBA" id="ARBA00004496"/>
    </source>
</evidence>
<dbReference type="InterPro" id="IPR006195">
    <property type="entry name" value="aa-tRNA-synth_II"/>
</dbReference>
<dbReference type="GO" id="GO:0005524">
    <property type="term" value="F:ATP binding"/>
    <property type="evidence" value="ECO:0007669"/>
    <property type="project" value="UniProtKB-KW"/>
</dbReference>
<evidence type="ECO:0000259" key="12">
    <source>
        <dbReference type="PROSITE" id="PS50862"/>
    </source>
</evidence>
<evidence type="ECO:0000256" key="9">
    <source>
        <dbReference type="ARBA" id="ARBA00023146"/>
    </source>
</evidence>
<keyword evidence="9" id="KW-0030">Aminoacyl-tRNA synthetase</keyword>
<dbReference type="STRING" id="1198029.A0A1U7LKT6"/>
<dbReference type="OrthoDB" id="1931232at2759"/>
<evidence type="ECO:0000256" key="10">
    <source>
        <dbReference type="ARBA" id="ARBA00029886"/>
    </source>
</evidence>
<dbReference type="InterPro" id="IPR012340">
    <property type="entry name" value="NA-bd_OB-fold"/>
</dbReference>
<gene>
    <name evidence="13" type="ORF">NEOLI_000860</name>
</gene>
<protein>
    <recommendedName>
        <fullName evidence="3">asparagine--tRNA ligase</fullName>
        <ecNumber evidence="3">6.1.1.22</ecNumber>
    </recommendedName>
    <alternativeName>
        <fullName evidence="10">Asparaginyl-tRNA synthetase</fullName>
    </alternativeName>
</protein>
<evidence type="ECO:0000256" key="11">
    <source>
        <dbReference type="ARBA" id="ARBA00047844"/>
    </source>
</evidence>
<keyword evidence="7" id="KW-0067">ATP-binding</keyword>
<dbReference type="PROSITE" id="PS50862">
    <property type="entry name" value="AA_TRNA_LIGASE_II"/>
    <property type="match status" value="1"/>
</dbReference>
<dbReference type="GO" id="GO:0006421">
    <property type="term" value="P:asparaginyl-tRNA aminoacylation"/>
    <property type="evidence" value="ECO:0007669"/>
    <property type="project" value="InterPro"/>
</dbReference>
<dbReference type="FunFam" id="3.30.930.10:FF:000040">
    <property type="entry name" value="Asparagine--tRNA ligase, cytoplasmic"/>
    <property type="match status" value="1"/>
</dbReference>
<evidence type="ECO:0000256" key="4">
    <source>
        <dbReference type="ARBA" id="ARBA00022490"/>
    </source>
</evidence>
<evidence type="ECO:0000256" key="7">
    <source>
        <dbReference type="ARBA" id="ARBA00022840"/>
    </source>
</evidence>
<sequence length="568" mass="63744">MSSLLHNAAEKLHIGTHKICFVDEVAGSDDSGTGSRTAPYQSASKVIEIHGDDVKIQIKRAGEVDFIEITASALKKAKKTADGNLKKARKAEEKRITDEGKTANAQVDELRRLEDAKRIVIVQDSSLPAAKKIKIRQSVANRDTRVKVSGWIHRLRSQKGLIFIVLRDGTGFLQCVLTGQLAKTYDALTFTLESSITIFGIVSALPQGKTAPDNHELTTDYFVLEGKAPGEQEAINSRISTDTSPSTLIDLRHLVIRGETASTVLKVRAATLRGFRKAFEQLGLLEVTPPCMVQTQVEGGSTLFEFNYYGEKAYLTQSSQLYLETCLPSLGDVFCIQESFRAEKSHTRRHLSEYTHVEAELGFLDFDELLTHIEELICQTIDNVLADSKTSELLRILNPTFEPPSRPFLRMKYAQAIDYLQKNDIRDPEGKPHEFGDDIAEAAERKMTDDIGRPIFLTHFPAELKAFYMKRSKVDNRVTESADLLMPGVGEVIGASMRISEPEELFRGYAREGIDPSPYYWFTDQRKYGTCEHGGYGLGLERFLAWMCDRYTIRDCCLYPRFTGRCTP</sequence>
<dbReference type="AlphaFoldDB" id="A0A1U7LKT6"/>
<dbReference type="InterPro" id="IPR004364">
    <property type="entry name" value="Aa-tRNA-synt_II"/>
</dbReference>
<dbReference type="SUPFAM" id="SSF50249">
    <property type="entry name" value="Nucleic acid-binding proteins"/>
    <property type="match status" value="1"/>
</dbReference>
<keyword evidence="8" id="KW-0648">Protein biosynthesis</keyword>
<dbReference type="Gene3D" id="3.30.1910.20">
    <property type="entry name" value="asparaginyl-tRNA synthetase, N-terminal domain"/>
    <property type="match status" value="1"/>
</dbReference>
<evidence type="ECO:0000313" key="13">
    <source>
        <dbReference type="EMBL" id="OLL23270.1"/>
    </source>
</evidence>
<dbReference type="GO" id="GO:0005737">
    <property type="term" value="C:cytoplasm"/>
    <property type="evidence" value="ECO:0007669"/>
    <property type="project" value="UniProtKB-SubCell"/>
</dbReference>
<dbReference type="CDD" id="cd00776">
    <property type="entry name" value="AsxRS_core"/>
    <property type="match status" value="1"/>
</dbReference>
<dbReference type="InterPro" id="IPR002312">
    <property type="entry name" value="Asp/Asn-tRNA-synth_IIb"/>
</dbReference>
<dbReference type="InterPro" id="IPR045864">
    <property type="entry name" value="aa-tRNA-synth_II/BPL/LPL"/>
</dbReference>
<dbReference type="InterPro" id="IPR048952">
    <property type="entry name" value="AsnRS_N"/>
</dbReference>
<dbReference type="EMBL" id="LXFE01002012">
    <property type="protein sequence ID" value="OLL23270.1"/>
    <property type="molecule type" value="Genomic_DNA"/>
</dbReference>
<comment type="subcellular location">
    <subcellularLocation>
        <location evidence="1">Cytoplasm</location>
    </subcellularLocation>
</comment>
<dbReference type="Gene3D" id="3.30.930.10">
    <property type="entry name" value="Bira Bifunctional Protein, Domain 2"/>
    <property type="match status" value="1"/>
</dbReference>
<dbReference type="InterPro" id="IPR004522">
    <property type="entry name" value="Asn-tRNA-ligase"/>
</dbReference>
<dbReference type="GO" id="GO:0004816">
    <property type="term" value="F:asparagine-tRNA ligase activity"/>
    <property type="evidence" value="ECO:0007669"/>
    <property type="project" value="UniProtKB-EC"/>
</dbReference>
<comment type="catalytic activity">
    <reaction evidence="11">
        <text>tRNA(Asn) + L-asparagine + ATP = L-asparaginyl-tRNA(Asn) + AMP + diphosphate + H(+)</text>
        <dbReference type="Rhea" id="RHEA:11180"/>
        <dbReference type="Rhea" id="RHEA-COMP:9659"/>
        <dbReference type="Rhea" id="RHEA-COMP:9674"/>
        <dbReference type="ChEBI" id="CHEBI:15378"/>
        <dbReference type="ChEBI" id="CHEBI:30616"/>
        <dbReference type="ChEBI" id="CHEBI:33019"/>
        <dbReference type="ChEBI" id="CHEBI:58048"/>
        <dbReference type="ChEBI" id="CHEBI:78442"/>
        <dbReference type="ChEBI" id="CHEBI:78515"/>
        <dbReference type="ChEBI" id="CHEBI:456215"/>
        <dbReference type="EC" id="6.1.1.22"/>
    </reaction>
</comment>
<dbReference type="EC" id="6.1.1.22" evidence="3"/>
<reference evidence="13 14" key="1">
    <citation type="submission" date="2016-04" db="EMBL/GenBank/DDBJ databases">
        <title>Evolutionary innovation and constraint leading to complex multicellularity in the Ascomycota.</title>
        <authorList>
            <person name="Cisse O."/>
            <person name="Nguyen A."/>
            <person name="Hewitt D.A."/>
            <person name="Jedd G."/>
            <person name="Stajich J.E."/>
        </authorList>
    </citation>
    <scope>NUCLEOTIDE SEQUENCE [LARGE SCALE GENOMIC DNA]</scope>
    <source>
        <strain evidence="13 14">DAH-3</strain>
    </source>
</reference>
<dbReference type="Pfam" id="PF01336">
    <property type="entry name" value="tRNA_anti-codon"/>
    <property type="match status" value="1"/>
</dbReference>
<evidence type="ECO:0000256" key="8">
    <source>
        <dbReference type="ARBA" id="ARBA00022917"/>
    </source>
</evidence>
<keyword evidence="6" id="KW-0547">Nucleotide-binding</keyword>
<evidence type="ECO:0000313" key="14">
    <source>
        <dbReference type="Proteomes" id="UP000186594"/>
    </source>
</evidence>
<comment type="caution">
    <text evidence="13">The sequence shown here is derived from an EMBL/GenBank/DDBJ whole genome shotgun (WGS) entry which is preliminary data.</text>
</comment>
<evidence type="ECO:0000256" key="5">
    <source>
        <dbReference type="ARBA" id="ARBA00022598"/>
    </source>
</evidence>
<dbReference type="NCBIfam" id="TIGR00457">
    <property type="entry name" value="asnS"/>
    <property type="match status" value="1"/>
</dbReference>
<dbReference type="PANTHER" id="PTHR22594">
    <property type="entry name" value="ASPARTYL/LYSYL-TRNA SYNTHETASE"/>
    <property type="match status" value="1"/>
</dbReference>
<dbReference type="Proteomes" id="UP000186594">
    <property type="component" value="Unassembled WGS sequence"/>
</dbReference>
<evidence type="ECO:0000256" key="6">
    <source>
        <dbReference type="ARBA" id="ARBA00022741"/>
    </source>
</evidence>
<dbReference type="InterPro" id="IPR004365">
    <property type="entry name" value="NA-bd_OB_tRNA"/>
</dbReference>
<dbReference type="CDD" id="cd04323">
    <property type="entry name" value="AsnRS_cyto_like_N"/>
    <property type="match status" value="1"/>
</dbReference>
<organism evidence="13 14">
    <name type="scientific">Neolecta irregularis (strain DAH-3)</name>
    <dbReference type="NCBI Taxonomy" id="1198029"/>
    <lineage>
        <taxon>Eukaryota</taxon>
        <taxon>Fungi</taxon>
        <taxon>Dikarya</taxon>
        <taxon>Ascomycota</taxon>
        <taxon>Taphrinomycotina</taxon>
        <taxon>Neolectales</taxon>
        <taxon>Neolectaceae</taxon>
        <taxon>Neolecta</taxon>
    </lineage>
</organism>
<keyword evidence="14" id="KW-1185">Reference proteome</keyword>
<dbReference type="GO" id="GO:0003676">
    <property type="term" value="F:nucleic acid binding"/>
    <property type="evidence" value="ECO:0007669"/>
    <property type="project" value="InterPro"/>
</dbReference>
<name>A0A1U7LKT6_NEOID</name>
<dbReference type="Gene3D" id="2.40.50.140">
    <property type="entry name" value="Nucleic acid-binding proteins"/>
    <property type="match status" value="1"/>
</dbReference>
<keyword evidence="5 13" id="KW-0436">Ligase</keyword>
<dbReference type="PANTHER" id="PTHR22594:SF16">
    <property type="entry name" value="ASPARAGINE--TRNA LIGASE, CYTOPLASMIC"/>
    <property type="match status" value="1"/>
</dbReference>
<dbReference type="OMA" id="DCCLYPR"/>